<sequence length="93" mass="11124">MNPEVDKYQIRLKNRINKFSSKLMSDSKWMKFFRILSINRDIVKNCLIKDVYGGRFYKINIPLIQEFSHSFYDKWIRDVLTGGPLAFKENSLD</sequence>
<protein>
    <submittedName>
        <fullName evidence="1">Uncharacterized protein</fullName>
    </submittedName>
</protein>
<evidence type="ECO:0000313" key="2">
    <source>
        <dbReference type="Proteomes" id="UP000006253"/>
    </source>
</evidence>
<comment type="caution">
    <text evidence="1">The sequence shown here is derived from an EMBL/GenBank/DDBJ whole genome shotgun (WGS) entry which is preliminary data.</text>
</comment>
<reference evidence="1 2" key="1">
    <citation type="submission" date="2012-10" db="EMBL/GenBank/DDBJ databases">
        <authorList>
            <person name="Harkins D.M."/>
            <person name="Durkin A.S."/>
            <person name="Brinkac L.M."/>
            <person name="Selengut J.D."/>
            <person name="Sanka R."/>
            <person name="DePew J."/>
            <person name="Purushe J."/>
            <person name="Peacock S.J."/>
            <person name="Thaipadungpanit J."/>
            <person name="Wuthiekanun V.W."/>
            <person name="Day N.P."/>
            <person name="Vinetz J.M."/>
            <person name="Sutton G.G."/>
            <person name="Nelson W.C."/>
            <person name="Fouts D.E."/>
        </authorList>
    </citation>
    <scope>NUCLEOTIDE SEQUENCE [LARGE SCALE GENOMIC DNA]</scope>
    <source>
        <strain evidence="1 2">H1</strain>
    </source>
</reference>
<proteinExistence type="predicted"/>
<gene>
    <name evidence="1" type="ORF">LEP1GSC081_1859</name>
</gene>
<dbReference type="Proteomes" id="UP000006253">
    <property type="component" value="Unassembled WGS sequence"/>
</dbReference>
<organism evidence="1 2">
    <name type="scientific">Leptospira kirschneri str. H1</name>
    <dbReference type="NCBI Taxonomy" id="1049966"/>
    <lineage>
        <taxon>Bacteria</taxon>
        <taxon>Pseudomonadati</taxon>
        <taxon>Spirochaetota</taxon>
        <taxon>Spirochaetia</taxon>
        <taxon>Leptospirales</taxon>
        <taxon>Leptospiraceae</taxon>
        <taxon>Leptospira</taxon>
    </lineage>
</organism>
<dbReference type="EMBL" id="AHMY02000051">
    <property type="protein sequence ID" value="EKO14556.1"/>
    <property type="molecule type" value="Genomic_DNA"/>
</dbReference>
<dbReference type="AlphaFoldDB" id="A0A0E2BBP3"/>
<name>A0A0E2BBP3_9LEPT</name>
<accession>A0A0E2BBP3</accession>
<evidence type="ECO:0000313" key="1">
    <source>
        <dbReference type="EMBL" id="EKO14556.1"/>
    </source>
</evidence>